<protein>
    <submittedName>
        <fullName evidence="1">Uncharacterized protein</fullName>
    </submittedName>
</protein>
<evidence type="ECO:0000313" key="2">
    <source>
        <dbReference type="Proteomes" id="UP000829196"/>
    </source>
</evidence>
<dbReference type="AlphaFoldDB" id="A0A8T3BV04"/>
<organism evidence="1 2">
    <name type="scientific">Dendrobium nobile</name>
    <name type="common">Orchid</name>
    <dbReference type="NCBI Taxonomy" id="94219"/>
    <lineage>
        <taxon>Eukaryota</taxon>
        <taxon>Viridiplantae</taxon>
        <taxon>Streptophyta</taxon>
        <taxon>Embryophyta</taxon>
        <taxon>Tracheophyta</taxon>
        <taxon>Spermatophyta</taxon>
        <taxon>Magnoliopsida</taxon>
        <taxon>Liliopsida</taxon>
        <taxon>Asparagales</taxon>
        <taxon>Orchidaceae</taxon>
        <taxon>Epidendroideae</taxon>
        <taxon>Malaxideae</taxon>
        <taxon>Dendrobiinae</taxon>
        <taxon>Dendrobium</taxon>
    </lineage>
</organism>
<comment type="caution">
    <text evidence="1">The sequence shown here is derived from an EMBL/GenBank/DDBJ whole genome shotgun (WGS) entry which is preliminary data.</text>
</comment>
<evidence type="ECO:0000313" key="1">
    <source>
        <dbReference type="EMBL" id="KAI0519343.1"/>
    </source>
</evidence>
<keyword evidence="2" id="KW-1185">Reference proteome</keyword>
<gene>
    <name evidence="1" type="ORF">KFK09_006787</name>
</gene>
<dbReference type="Proteomes" id="UP000829196">
    <property type="component" value="Unassembled WGS sequence"/>
</dbReference>
<proteinExistence type="predicted"/>
<dbReference type="OrthoDB" id="1909330at2759"/>
<accession>A0A8T3BV04</accession>
<name>A0A8T3BV04_DENNO</name>
<dbReference type="EMBL" id="JAGYWB010000006">
    <property type="protein sequence ID" value="KAI0519343.1"/>
    <property type="molecule type" value="Genomic_DNA"/>
</dbReference>
<reference evidence="1" key="1">
    <citation type="journal article" date="2022" name="Front. Genet.">
        <title>Chromosome-Scale Assembly of the Dendrobium nobile Genome Provides Insights Into the Molecular Mechanism of the Biosynthesis of the Medicinal Active Ingredient of Dendrobium.</title>
        <authorList>
            <person name="Xu Q."/>
            <person name="Niu S.-C."/>
            <person name="Li K.-L."/>
            <person name="Zheng P.-J."/>
            <person name="Zhang X.-J."/>
            <person name="Jia Y."/>
            <person name="Liu Y."/>
            <person name="Niu Y.-X."/>
            <person name="Yu L.-H."/>
            <person name="Chen D.-F."/>
            <person name="Zhang G.-Q."/>
        </authorList>
    </citation>
    <scope>NUCLEOTIDE SEQUENCE</scope>
    <source>
        <tissue evidence="1">Leaf</tissue>
    </source>
</reference>
<sequence length="159" mass="18321">MEASIHSYEDIRRKRIEKNLKQLEDLGIARISKSLLEVAKRESKQLKIHTCCKAKKLLETSELRRSSRIQKEVPSYCVISCTSEPIGREYTGRIASHEEKVVALKKAEMLLTEVSSNHPSFVKSMLRSHVSSCFWLVSIPSFDVYCITAFKMLIYRLII</sequence>